<dbReference type="GeneID" id="103088131"/>
<dbReference type="Proteomes" id="UP000265300">
    <property type="component" value="Unplaced"/>
</dbReference>
<dbReference type="InParanoid" id="A0A340WHK9"/>
<sequence>MTIIVSAGKTRSQDRPVGLKPGGMRSAEDGHAWESYAEGGLNCGRCTVTWYIPRLILVFGDLLPLFLVIPLKGGFVARYNSSLFPEKDVVA</sequence>
<keyword evidence="2" id="KW-1133">Transmembrane helix</keyword>
<proteinExistence type="predicted"/>
<dbReference type="KEGG" id="lve:103088131"/>
<accession>A0A340WHK9</accession>
<evidence type="ECO:0000256" key="2">
    <source>
        <dbReference type="SAM" id="Phobius"/>
    </source>
</evidence>
<evidence type="ECO:0000313" key="4">
    <source>
        <dbReference type="RefSeq" id="XP_007446520.1"/>
    </source>
</evidence>
<dbReference type="RefSeq" id="XP_007446520.1">
    <property type="nucleotide sequence ID" value="XM_007446458.1"/>
</dbReference>
<gene>
    <name evidence="4" type="primary">LOC103088131</name>
</gene>
<reference evidence="4" key="1">
    <citation type="submission" date="2025-08" db="UniProtKB">
        <authorList>
            <consortium name="RefSeq"/>
        </authorList>
    </citation>
    <scope>IDENTIFICATION</scope>
</reference>
<keyword evidence="2" id="KW-0472">Membrane</keyword>
<feature type="transmembrane region" description="Helical" evidence="2">
    <location>
        <begin position="51"/>
        <end position="71"/>
    </location>
</feature>
<keyword evidence="3" id="KW-1185">Reference proteome</keyword>
<keyword evidence="2" id="KW-0812">Transmembrane</keyword>
<evidence type="ECO:0000256" key="1">
    <source>
        <dbReference type="SAM" id="MobiDB-lite"/>
    </source>
</evidence>
<evidence type="ECO:0000313" key="3">
    <source>
        <dbReference type="Proteomes" id="UP000265300"/>
    </source>
</evidence>
<feature type="region of interest" description="Disordered" evidence="1">
    <location>
        <begin position="1"/>
        <end position="23"/>
    </location>
</feature>
<organism evidence="3 4">
    <name type="scientific">Lipotes vexillifer</name>
    <name type="common">Yangtze river dolphin</name>
    <dbReference type="NCBI Taxonomy" id="118797"/>
    <lineage>
        <taxon>Eukaryota</taxon>
        <taxon>Metazoa</taxon>
        <taxon>Chordata</taxon>
        <taxon>Craniata</taxon>
        <taxon>Vertebrata</taxon>
        <taxon>Euteleostomi</taxon>
        <taxon>Mammalia</taxon>
        <taxon>Eutheria</taxon>
        <taxon>Laurasiatheria</taxon>
        <taxon>Artiodactyla</taxon>
        <taxon>Whippomorpha</taxon>
        <taxon>Cetacea</taxon>
        <taxon>Odontoceti</taxon>
        <taxon>Lipotidae</taxon>
        <taxon>Lipotes</taxon>
    </lineage>
</organism>
<dbReference type="AlphaFoldDB" id="A0A340WHK9"/>
<name>A0A340WHK9_LIPVE</name>
<protein>
    <submittedName>
        <fullName evidence="4">Transmembrane protein 126A-like</fullName>
    </submittedName>
</protein>